<name>A0AAF3J7Z1_9BILA</name>
<protein>
    <submittedName>
        <fullName evidence="3">Uncharacterized protein</fullName>
    </submittedName>
</protein>
<dbReference type="InterPro" id="IPR029058">
    <property type="entry name" value="AB_hydrolase_fold"/>
</dbReference>
<dbReference type="PANTHER" id="PTHR42776:SF4">
    <property type="entry name" value="ACYLAMINO-ACID-RELEASING ENZYME"/>
    <property type="match status" value="1"/>
</dbReference>
<keyword evidence="2" id="KW-1185">Reference proteome</keyword>
<evidence type="ECO:0000313" key="2">
    <source>
        <dbReference type="Proteomes" id="UP000887575"/>
    </source>
</evidence>
<organism evidence="2 3">
    <name type="scientific">Mesorhabditis belari</name>
    <dbReference type="NCBI Taxonomy" id="2138241"/>
    <lineage>
        <taxon>Eukaryota</taxon>
        <taxon>Metazoa</taxon>
        <taxon>Ecdysozoa</taxon>
        <taxon>Nematoda</taxon>
        <taxon>Chromadorea</taxon>
        <taxon>Rhabditida</taxon>
        <taxon>Rhabditina</taxon>
        <taxon>Rhabditomorpha</taxon>
        <taxon>Rhabditoidea</taxon>
        <taxon>Rhabditidae</taxon>
        <taxon>Mesorhabditinae</taxon>
        <taxon>Mesorhabditis</taxon>
    </lineage>
</organism>
<sequence length="75" mass="8189">MFHGKLIEFQREGHTPYQGILVTPNEGTTLPLVVFPHGGPHGCSMAMWPRRDVGLLLNSGFAVLQVNYHGSIGFG</sequence>
<dbReference type="PANTHER" id="PTHR42776">
    <property type="entry name" value="SERINE PEPTIDASE S9 FAMILY MEMBER"/>
    <property type="match status" value="1"/>
</dbReference>
<dbReference type="GO" id="GO:0004252">
    <property type="term" value="F:serine-type endopeptidase activity"/>
    <property type="evidence" value="ECO:0007669"/>
    <property type="project" value="TreeGrafter"/>
</dbReference>
<dbReference type="Gene3D" id="3.40.50.1820">
    <property type="entry name" value="alpha/beta hydrolase"/>
    <property type="match status" value="1"/>
</dbReference>
<reference evidence="3" key="1">
    <citation type="submission" date="2024-02" db="UniProtKB">
        <authorList>
            <consortium name="WormBaseParasite"/>
        </authorList>
    </citation>
    <scope>IDENTIFICATION</scope>
</reference>
<proteinExistence type="predicted"/>
<dbReference type="WBParaSite" id="MBELARI_LOCUS2199">
    <property type="protein sequence ID" value="MBELARI_LOCUS2199"/>
    <property type="gene ID" value="MBELARI_LOCUS2199"/>
</dbReference>
<evidence type="ECO:0000313" key="3">
    <source>
        <dbReference type="WBParaSite" id="MBELARI_LOCUS2199"/>
    </source>
</evidence>
<evidence type="ECO:0000256" key="1">
    <source>
        <dbReference type="ARBA" id="ARBA00022801"/>
    </source>
</evidence>
<dbReference type="AlphaFoldDB" id="A0AAF3J7Z1"/>
<accession>A0AAF3J7Z1</accession>
<keyword evidence="1" id="KW-0378">Hydrolase</keyword>
<dbReference type="Proteomes" id="UP000887575">
    <property type="component" value="Unassembled WGS sequence"/>
</dbReference>
<dbReference type="SUPFAM" id="SSF53474">
    <property type="entry name" value="alpha/beta-Hydrolases"/>
    <property type="match status" value="1"/>
</dbReference>